<dbReference type="AlphaFoldDB" id="A0AAD7KJU6"/>
<evidence type="ECO:0000313" key="3">
    <source>
        <dbReference type="Proteomes" id="UP001215598"/>
    </source>
</evidence>
<gene>
    <name evidence="2" type="ORF">B0H16DRAFT_1877112</name>
</gene>
<keyword evidence="3" id="KW-1185">Reference proteome</keyword>
<proteinExistence type="predicted"/>
<feature type="region of interest" description="Disordered" evidence="1">
    <location>
        <begin position="1"/>
        <end position="21"/>
    </location>
</feature>
<reference evidence="2" key="1">
    <citation type="submission" date="2023-03" db="EMBL/GenBank/DDBJ databases">
        <title>Massive genome expansion in bonnet fungi (Mycena s.s.) driven by repeated elements and novel gene families across ecological guilds.</title>
        <authorList>
            <consortium name="Lawrence Berkeley National Laboratory"/>
            <person name="Harder C.B."/>
            <person name="Miyauchi S."/>
            <person name="Viragh M."/>
            <person name="Kuo A."/>
            <person name="Thoen E."/>
            <person name="Andreopoulos B."/>
            <person name="Lu D."/>
            <person name="Skrede I."/>
            <person name="Drula E."/>
            <person name="Henrissat B."/>
            <person name="Morin E."/>
            <person name="Kohler A."/>
            <person name="Barry K."/>
            <person name="LaButti K."/>
            <person name="Morin E."/>
            <person name="Salamov A."/>
            <person name="Lipzen A."/>
            <person name="Mereny Z."/>
            <person name="Hegedus B."/>
            <person name="Baldrian P."/>
            <person name="Stursova M."/>
            <person name="Weitz H."/>
            <person name="Taylor A."/>
            <person name="Grigoriev I.V."/>
            <person name="Nagy L.G."/>
            <person name="Martin F."/>
            <person name="Kauserud H."/>
        </authorList>
    </citation>
    <scope>NUCLEOTIDE SEQUENCE</scope>
    <source>
        <strain evidence="2">CBHHK182m</strain>
    </source>
</reference>
<name>A0AAD7KJU6_9AGAR</name>
<organism evidence="2 3">
    <name type="scientific">Mycena metata</name>
    <dbReference type="NCBI Taxonomy" id="1033252"/>
    <lineage>
        <taxon>Eukaryota</taxon>
        <taxon>Fungi</taxon>
        <taxon>Dikarya</taxon>
        <taxon>Basidiomycota</taxon>
        <taxon>Agaricomycotina</taxon>
        <taxon>Agaricomycetes</taxon>
        <taxon>Agaricomycetidae</taxon>
        <taxon>Agaricales</taxon>
        <taxon>Marasmiineae</taxon>
        <taxon>Mycenaceae</taxon>
        <taxon>Mycena</taxon>
    </lineage>
</organism>
<sequence length="146" mass="16618">MTLKPQSLPDDQIEPPPPAPEYPKVLYFYGYKLYDSFDETNEEELERVGRVLGAQLHIPRHSCLVTEPDVVLVFLALNDPELGVITPRHGCFKIPHKPLLDKFESELGIEGGPAWFPDDGLIFRGGQTARDYLRGTRPLWDLVRHP</sequence>
<evidence type="ECO:0000256" key="1">
    <source>
        <dbReference type="SAM" id="MobiDB-lite"/>
    </source>
</evidence>
<comment type="caution">
    <text evidence="2">The sequence shown here is derived from an EMBL/GenBank/DDBJ whole genome shotgun (WGS) entry which is preliminary data.</text>
</comment>
<dbReference type="EMBL" id="JARKIB010000002">
    <property type="protein sequence ID" value="KAJ7784706.1"/>
    <property type="molecule type" value="Genomic_DNA"/>
</dbReference>
<dbReference type="Proteomes" id="UP001215598">
    <property type="component" value="Unassembled WGS sequence"/>
</dbReference>
<protein>
    <submittedName>
        <fullName evidence="2">Uncharacterized protein</fullName>
    </submittedName>
</protein>
<evidence type="ECO:0000313" key="2">
    <source>
        <dbReference type="EMBL" id="KAJ7784706.1"/>
    </source>
</evidence>
<accession>A0AAD7KJU6</accession>